<comment type="caution">
    <text evidence="2">The sequence shown here is derived from an EMBL/GenBank/DDBJ whole genome shotgun (WGS) entry which is preliminary data.</text>
</comment>
<evidence type="ECO:0000313" key="2">
    <source>
        <dbReference type="EMBL" id="MCI51599.1"/>
    </source>
</evidence>
<evidence type="ECO:0000313" key="3">
    <source>
        <dbReference type="Proteomes" id="UP000265520"/>
    </source>
</evidence>
<feature type="region of interest" description="Disordered" evidence="1">
    <location>
        <begin position="1"/>
        <end position="30"/>
    </location>
</feature>
<dbReference type="Proteomes" id="UP000265520">
    <property type="component" value="Unassembled WGS sequence"/>
</dbReference>
<dbReference type="AlphaFoldDB" id="A0A392SSG6"/>
<reference evidence="2 3" key="1">
    <citation type="journal article" date="2018" name="Front. Plant Sci.">
        <title>Red Clover (Trifolium pratense) and Zigzag Clover (T. medium) - A Picture of Genomic Similarities and Differences.</title>
        <authorList>
            <person name="Dluhosova J."/>
            <person name="Istvanek J."/>
            <person name="Nedelnik J."/>
            <person name="Repkova J."/>
        </authorList>
    </citation>
    <scope>NUCLEOTIDE SEQUENCE [LARGE SCALE GENOMIC DNA]</scope>
    <source>
        <strain evidence="3">cv. 10/8</strain>
        <tissue evidence="2">Leaf</tissue>
    </source>
</reference>
<accession>A0A392SSG6</accession>
<proteinExistence type="predicted"/>
<evidence type="ECO:0000256" key="1">
    <source>
        <dbReference type="SAM" id="MobiDB-lite"/>
    </source>
</evidence>
<protein>
    <submittedName>
        <fullName evidence="2">Uncharacterized protein</fullName>
    </submittedName>
</protein>
<sequence>MVTTTNESKERRCRSKGMATTDTVDARNKD</sequence>
<feature type="non-terminal residue" evidence="2">
    <location>
        <position position="30"/>
    </location>
</feature>
<name>A0A392SSG6_9FABA</name>
<organism evidence="2 3">
    <name type="scientific">Trifolium medium</name>
    <dbReference type="NCBI Taxonomy" id="97028"/>
    <lineage>
        <taxon>Eukaryota</taxon>
        <taxon>Viridiplantae</taxon>
        <taxon>Streptophyta</taxon>
        <taxon>Embryophyta</taxon>
        <taxon>Tracheophyta</taxon>
        <taxon>Spermatophyta</taxon>
        <taxon>Magnoliopsida</taxon>
        <taxon>eudicotyledons</taxon>
        <taxon>Gunneridae</taxon>
        <taxon>Pentapetalae</taxon>
        <taxon>rosids</taxon>
        <taxon>fabids</taxon>
        <taxon>Fabales</taxon>
        <taxon>Fabaceae</taxon>
        <taxon>Papilionoideae</taxon>
        <taxon>50 kb inversion clade</taxon>
        <taxon>NPAAA clade</taxon>
        <taxon>Hologalegina</taxon>
        <taxon>IRL clade</taxon>
        <taxon>Trifolieae</taxon>
        <taxon>Trifolium</taxon>
    </lineage>
</organism>
<dbReference type="EMBL" id="LXQA010434364">
    <property type="protein sequence ID" value="MCI51599.1"/>
    <property type="molecule type" value="Genomic_DNA"/>
</dbReference>
<keyword evidence="3" id="KW-1185">Reference proteome</keyword>